<gene>
    <name evidence="2" type="ORF">Pyn_20969</name>
</gene>
<evidence type="ECO:0000313" key="2">
    <source>
        <dbReference type="EMBL" id="PQQ21058.1"/>
    </source>
</evidence>
<evidence type="ECO:0000256" key="1">
    <source>
        <dbReference type="SAM" id="MobiDB-lite"/>
    </source>
</evidence>
<dbReference type="AlphaFoldDB" id="A0A314ZUY6"/>
<dbReference type="EMBL" id="PJQY01000020">
    <property type="protein sequence ID" value="PQQ21058.1"/>
    <property type="molecule type" value="Genomic_DNA"/>
</dbReference>
<comment type="caution">
    <text evidence="2">The sequence shown here is derived from an EMBL/GenBank/DDBJ whole genome shotgun (WGS) entry which is preliminary data.</text>
</comment>
<keyword evidence="3" id="KW-1185">Reference proteome</keyword>
<organism evidence="2 3">
    <name type="scientific">Prunus yedoensis var. nudiflora</name>
    <dbReference type="NCBI Taxonomy" id="2094558"/>
    <lineage>
        <taxon>Eukaryota</taxon>
        <taxon>Viridiplantae</taxon>
        <taxon>Streptophyta</taxon>
        <taxon>Embryophyta</taxon>
        <taxon>Tracheophyta</taxon>
        <taxon>Spermatophyta</taxon>
        <taxon>Magnoliopsida</taxon>
        <taxon>eudicotyledons</taxon>
        <taxon>Gunneridae</taxon>
        <taxon>Pentapetalae</taxon>
        <taxon>rosids</taxon>
        <taxon>fabids</taxon>
        <taxon>Rosales</taxon>
        <taxon>Rosaceae</taxon>
        <taxon>Amygdaloideae</taxon>
        <taxon>Amygdaleae</taxon>
        <taxon>Prunus</taxon>
    </lineage>
</organism>
<feature type="region of interest" description="Disordered" evidence="1">
    <location>
        <begin position="1"/>
        <end position="50"/>
    </location>
</feature>
<protein>
    <submittedName>
        <fullName evidence="2">Uncharacterized protein</fullName>
    </submittedName>
</protein>
<accession>A0A314ZUY6</accession>
<evidence type="ECO:0000313" key="3">
    <source>
        <dbReference type="Proteomes" id="UP000250321"/>
    </source>
</evidence>
<feature type="compositionally biased region" description="Basic residues" evidence="1">
    <location>
        <begin position="34"/>
        <end position="50"/>
    </location>
</feature>
<sequence length="50" mass="5744">MMRRSCPKAKEGSSCQVSSKSKVKKTIDTTSTKRVIRQLRAKQPRNRYGM</sequence>
<proteinExistence type="predicted"/>
<name>A0A314ZUY6_PRUYE</name>
<reference evidence="2 3" key="1">
    <citation type="submission" date="2018-02" db="EMBL/GenBank/DDBJ databases">
        <title>Draft genome of wild Prunus yedoensis var. nudiflora.</title>
        <authorList>
            <person name="Baek S."/>
            <person name="Kim J.-H."/>
            <person name="Choi K."/>
            <person name="Kim G.-B."/>
            <person name="Cho A."/>
            <person name="Jang H."/>
            <person name="Shin C.-H."/>
            <person name="Yu H.-J."/>
            <person name="Mun J.-H."/>
        </authorList>
    </citation>
    <scope>NUCLEOTIDE SEQUENCE [LARGE SCALE GENOMIC DNA]</scope>
    <source>
        <strain evidence="3">cv. Jeju island</strain>
        <tissue evidence="2">Leaf</tissue>
    </source>
</reference>
<dbReference type="Proteomes" id="UP000250321">
    <property type="component" value="Unassembled WGS sequence"/>
</dbReference>